<dbReference type="AlphaFoldDB" id="A0A392UHF1"/>
<comment type="caution">
    <text evidence="1">The sequence shown here is derived from an EMBL/GenBank/DDBJ whole genome shotgun (WGS) entry which is preliminary data.</text>
</comment>
<evidence type="ECO:0000313" key="1">
    <source>
        <dbReference type="EMBL" id="MCI73033.1"/>
    </source>
</evidence>
<sequence length="44" mass="4760">MPPPSCRDTLRFPSDAGGRYLAAGITIRAKNWVLVEDNAVKEGS</sequence>
<accession>A0A392UHF1</accession>
<keyword evidence="2" id="KW-1185">Reference proteome</keyword>
<proteinExistence type="predicted"/>
<organism evidence="1 2">
    <name type="scientific">Trifolium medium</name>
    <dbReference type="NCBI Taxonomy" id="97028"/>
    <lineage>
        <taxon>Eukaryota</taxon>
        <taxon>Viridiplantae</taxon>
        <taxon>Streptophyta</taxon>
        <taxon>Embryophyta</taxon>
        <taxon>Tracheophyta</taxon>
        <taxon>Spermatophyta</taxon>
        <taxon>Magnoliopsida</taxon>
        <taxon>eudicotyledons</taxon>
        <taxon>Gunneridae</taxon>
        <taxon>Pentapetalae</taxon>
        <taxon>rosids</taxon>
        <taxon>fabids</taxon>
        <taxon>Fabales</taxon>
        <taxon>Fabaceae</taxon>
        <taxon>Papilionoideae</taxon>
        <taxon>50 kb inversion clade</taxon>
        <taxon>NPAAA clade</taxon>
        <taxon>Hologalegina</taxon>
        <taxon>IRL clade</taxon>
        <taxon>Trifolieae</taxon>
        <taxon>Trifolium</taxon>
    </lineage>
</organism>
<name>A0A392UHF1_9FABA</name>
<protein>
    <submittedName>
        <fullName evidence="1">Uncharacterized protein</fullName>
    </submittedName>
</protein>
<dbReference type="EMBL" id="LXQA010830062">
    <property type="protein sequence ID" value="MCI73033.1"/>
    <property type="molecule type" value="Genomic_DNA"/>
</dbReference>
<reference evidence="1 2" key="1">
    <citation type="journal article" date="2018" name="Front. Plant Sci.">
        <title>Red Clover (Trifolium pratense) and Zigzag Clover (T. medium) - A Picture of Genomic Similarities and Differences.</title>
        <authorList>
            <person name="Dluhosova J."/>
            <person name="Istvanek J."/>
            <person name="Nedelnik J."/>
            <person name="Repkova J."/>
        </authorList>
    </citation>
    <scope>NUCLEOTIDE SEQUENCE [LARGE SCALE GENOMIC DNA]</scope>
    <source>
        <strain evidence="2">cv. 10/8</strain>
        <tissue evidence="1">Leaf</tissue>
    </source>
</reference>
<dbReference type="Proteomes" id="UP000265520">
    <property type="component" value="Unassembled WGS sequence"/>
</dbReference>
<evidence type="ECO:0000313" key="2">
    <source>
        <dbReference type="Proteomes" id="UP000265520"/>
    </source>
</evidence>